<keyword evidence="2" id="KW-1185">Reference proteome</keyword>
<dbReference type="GeneID" id="91096306"/>
<dbReference type="EMBL" id="CP144104">
    <property type="protein sequence ID" value="WWC90699.1"/>
    <property type="molecule type" value="Genomic_DNA"/>
</dbReference>
<organism evidence="1 2">
    <name type="scientific">Kwoniella dendrophila CBS 6074</name>
    <dbReference type="NCBI Taxonomy" id="1295534"/>
    <lineage>
        <taxon>Eukaryota</taxon>
        <taxon>Fungi</taxon>
        <taxon>Dikarya</taxon>
        <taxon>Basidiomycota</taxon>
        <taxon>Agaricomycotina</taxon>
        <taxon>Tremellomycetes</taxon>
        <taxon>Tremellales</taxon>
        <taxon>Cryptococcaceae</taxon>
        <taxon>Kwoniella</taxon>
    </lineage>
</organism>
<gene>
    <name evidence="1" type="ORF">L201_005636</name>
</gene>
<dbReference type="Proteomes" id="UP001355207">
    <property type="component" value="Chromosome 7"/>
</dbReference>
<dbReference type="AlphaFoldDB" id="A0AAX4K0N8"/>
<evidence type="ECO:0000313" key="2">
    <source>
        <dbReference type="Proteomes" id="UP001355207"/>
    </source>
</evidence>
<sequence>MSASSSTSDTEDLFNIEIDSNLQSFKARAVNHESTVLVAAGYNQKGNKIIGSATSIYGNLKIKYNNDDDKDMAEARFQLFLKKCWDVTNDLHSDSGLGTDNKRKTRKLTQNEINTGLRENIESMADLFYEDSEKFHSYNTEAEKSDMRSQTGYKIEYLENIEEIMECNRIITTMQNDIDKKENIDGYFYLTYKGKSVPGTNTDDQRWISRFYNKLEMIGTSISLNPCSRYTDGRVKQCWDSLNKFKRFYDEEYDIGSEIDNKRGPSLVKKLRELIREHPGSNLASSLTNIGIFEISESLTEKVPFICNTRYIETGNEGSTEISENPDTSILDKANDEIMDDYIPLLPDSIYTGS</sequence>
<reference evidence="1 2" key="1">
    <citation type="submission" date="2024-01" db="EMBL/GenBank/DDBJ databases">
        <title>Comparative genomics of Cryptococcus and Kwoniella reveals pathogenesis evolution and contrasting modes of karyotype evolution via chromosome fusion or intercentromeric recombination.</title>
        <authorList>
            <person name="Coelho M.A."/>
            <person name="David-Palma M."/>
            <person name="Shea T."/>
            <person name="Bowers K."/>
            <person name="McGinley-Smith S."/>
            <person name="Mohammad A.W."/>
            <person name="Gnirke A."/>
            <person name="Yurkov A.M."/>
            <person name="Nowrousian M."/>
            <person name="Sun S."/>
            <person name="Cuomo C.A."/>
            <person name="Heitman J."/>
        </authorList>
    </citation>
    <scope>NUCLEOTIDE SEQUENCE [LARGE SCALE GENOMIC DNA]</scope>
    <source>
        <strain evidence="1 2">CBS 6074</strain>
    </source>
</reference>
<protein>
    <submittedName>
        <fullName evidence="1">Uncharacterized protein</fullName>
    </submittedName>
</protein>
<evidence type="ECO:0000313" key="1">
    <source>
        <dbReference type="EMBL" id="WWC90699.1"/>
    </source>
</evidence>
<name>A0AAX4K0N8_9TREE</name>
<dbReference type="RefSeq" id="XP_066077462.1">
    <property type="nucleotide sequence ID" value="XM_066221365.1"/>
</dbReference>
<accession>A0AAX4K0N8</accession>
<proteinExistence type="predicted"/>